<evidence type="ECO:0000313" key="6">
    <source>
        <dbReference type="EMBL" id="RDU68197.1"/>
    </source>
</evidence>
<dbReference type="PRINTS" id="PR01071">
    <property type="entry name" value="ACOABIOTINCC"/>
</dbReference>
<dbReference type="InterPro" id="IPR001249">
    <property type="entry name" value="AcCoA_biotinCC"/>
</dbReference>
<dbReference type="GO" id="GO:0003989">
    <property type="term" value="F:acetyl-CoA carboxylase activity"/>
    <property type="evidence" value="ECO:0007669"/>
    <property type="project" value="InterPro"/>
</dbReference>
<dbReference type="Pfam" id="PF00364">
    <property type="entry name" value="Biotin_lipoyl"/>
    <property type="match status" value="1"/>
</dbReference>
<gene>
    <name evidence="6" type="primary">accB</name>
    <name evidence="6" type="ORF">CQA62_06395</name>
</gene>
<sequence>MNFKEVEKLIDIFSKNSISSIFLKEGDFEIHLEKNTSLPQVSPTPAIQVAQNTPVASSTPAPMIQESLNVSEQSGTFIESPMVGTFYRCPAPNASPYVNVGDKIKKGQIIGIIEAMKIMNEIEADFDCRVVEIIANDAQPVEFGTHLIKVEKI</sequence>
<feature type="domain" description="Lipoyl-binding" evidence="5">
    <location>
        <begin position="65"/>
        <end position="151"/>
    </location>
</feature>
<dbReference type="OrthoDB" id="9811735at2"/>
<proteinExistence type="predicted"/>
<dbReference type="AlphaFoldDB" id="A0A3D8ISD5"/>
<dbReference type="InterPro" id="IPR011053">
    <property type="entry name" value="Single_hybrid_motif"/>
</dbReference>
<keyword evidence="7" id="KW-1185">Reference proteome</keyword>
<dbReference type="RefSeq" id="WP_104725023.1">
    <property type="nucleotide sequence ID" value="NZ_FZNE01000011.1"/>
</dbReference>
<organism evidence="6 7">
    <name type="scientific">Helicobacter cholecystus</name>
    <dbReference type="NCBI Taxonomy" id="45498"/>
    <lineage>
        <taxon>Bacteria</taxon>
        <taxon>Pseudomonadati</taxon>
        <taxon>Campylobacterota</taxon>
        <taxon>Epsilonproteobacteria</taxon>
        <taxon>Campylobacterales</taxon>
        <taxon>Helicobacteraceae</taxon>
        <taxon>Helicobacter</taxon>
    </lineage>
</organism>
<dbReference type="InterPro" id="IPR050709">
    <property type="entry name" value="Biotin_Carboxyl_Carrier/Decarb"/>
</dbReference>
<dbReference type="EMBL" id="NXLU01000010">
    <property type="protein sequence ID" value="RDU68197.1"/>
    <property type="molecule type" value="Genomic_DNA"/>
</dbReference>
<dbReference type="NCBIfam" id="TIGR00531">
    <property type="entry name" value="BCCP"/>
    <property type="match status" value="1"/>
</dbReference>
<comment type="function">
    <text evidence="1 4">This protein is a component of the acetyl coenzyme A carboxylase complex; first, biotin carboxylase catalyzes the carboxylation of the carrier protein and then the transcarboxylase transfers the carboxyl group to form malonyl-CoA.</text>
</comment>
<dbReference type="CDD" id="cd06850">
    <property type="entry name" value="biotinyl_domain"/>
    <property type="match status" value="1"/>
</dbReference>
<keyword evidence="3 4" id="KW-0092">Biotin</keyword>
<keyword evidence="4" id="KW-0443">Lipid metabolism</keyword>
<accession>A0A3D8ISD5</accession>
<dbReference type="SUPFAM" id="SSF51230">
    <property type="entry name" value="Single hybrid motif"/>
    <property type="match status" value="1"/>
</dbReference>
<keyword evidence="4" id="KW-0276">Fatty acid metabolism</keyword>
<evidence type="ECO:0000256" key="1">
    <source>
        <dbReference type="ARBA" id="ARBA00003761"/>
    </source>
</evidence>
<keyword evidence="4" id="KW-0444">Lipid biosynthesis</keyword>
<comment type="caution">
    <text evidence="6">The sequence shown here is derived from an EMBL/GenBank/DDBJ whole genome shotgun (WGS) entry which is preliminary data.</text>
</comment>
<dbReference type="PANTHER" id="PTHR45266:SF3">
    <property type="entry name" value="OXALOACETATE DECARBOXYLASE ALPHA CHAIN"/>
    <property type="match status" value="1"/>
</dbReference>
<keyword evidence="4" id="KW-0275">Fatty acid biosynthesis</keyword>
<name>A0A3D8ISD5_9HELI</name>
<comment type="pathway">
    <text evidence="4">Lipid metabolism; fatty acid biosynthesis.</text>
</comment>
<evidence type="ECO:0000313" key="7">
    <source>
        <dbReference type="Proteomes" id="UP000257067"/>
    </source>
</evidence>
<dbReference type="Proteomes" id="UP000257067">
    <property type="component" value="Unassembled WGS sequence"/>
</dbReference>
<dbReference type="UniPathway" id="UPA00094"/>
<protein>
    <recommendedName>
        <fullName evidence="2 4">Biotin carboxyl carrier protein of acetyl-CoA carboxylase</fullName>
    </recommendedName>
</protein>
<dbReference type="InterPro" id="IPR000089">
    <property type="entry name" value="Biotin_lipoyl"/>
</dbReference>
<evidence type="ECO:0000256" key="3">
    <source>
        <dbReference type="ARBA" id="ARBA00023267"/>
    </source>
</evidence>
<reference evidence="6 7" key="1">
    <citation type="submission" date="2018-04" db="EMBL/GenBank/DDBJ databases">
        <title>Novel Campyloabacter and Helicobacter Species and Strains.</title>
        <authorList>
            <person name="Mannion A.J."/>
            <person name="Shen Z."/>
            <person name="Fox J.G."/>
        </authorList>
    </citation>
    <scope>NUCLEOTIDE SEQUENCE [LARGE SCALE GENOMIC DNA]</scope>
    <source>
        <strain evidence="6 7">ATCC 700242</strain>
    </source>
</reference>
<evidence type="ECO:0000259" key="5">
    <source>
        <dbReference type="PROSITE" id="PS50968"/>
    </source>
</evidence>
<evidence type="ECO:0000256" key="4">
    <source>
        <dbReference type="RuleBase" id="RU364072"/>
    </source>
</evidence>
<dbReference type="GO" id="GO:0009317">
    <property type="term" value="C:acetyl-CoA carboxylase complex"/>
    <property type="evidence" value="ECO:0007669"/>
    <property type="project" value="InterPro"/>
</dbReference>
<dbReference type="GO" id="GO:0006633">
    <property type="term" value="P:fatty acid biosynthetic process"/>
    <property type="evidence" value="ECO:0007669"/>
    <property type="project" value="UniProtKB-UniPathway"/>
</dbReference>
<dbReference type="PANTHER" id="PTHR45266">
    <property type="entry name" value="OXALOACETATE DECARBOXYLASE ALPHA CHAIN"/>
    <property type="match status" value="1"/>
</dbReference>
<dbReference type="PROSITE" id="PS50968">
    <property type="entry name" value="BIOTINYL_LIPOYL"/>
    <property type="match status" value="1"/>
</dbReference>
<dbReference type="Gene3D" id="2.40.50.100">
    <property type="match status" value="1"/>
</dbReference>
<evidence type="ECO:0000256" key="2">
    <source>
        <dbReference type="ARBA" id="ARBA00017562"/>
    </source>
</evidence>